<keyword evidence="1" id="KW-0472">Membrane</keyword>
<proteinExistence type="predicted"/>
<dbReference type="AlphaFoldDB" id="A0A1H2C6K8"/>
<keyword evidence="1" id="KW-1133">Transmembrane helix</keyword>
<dbReference type="EMBL" id="LT629740">
    <property type="protein sequence ID" value="SDT65949.1"/>
    <property type="molecule type" value="Genomic_DNA"/>
</dbReference>
<gene>
    <name evidence="2" type="ORF">SAMN05216490_4667</name>
</gene>
<name>A0A1H2C6K8_MUCMA</name>
<accession>A0A1H2C6K8</accession>
<evidence type="ECO:0000256" key="1">
    <source>
        <dbReference type="SAM" id="Phobius"/>
    </source>
</evidence>
<dbReference type="RefSeq" id="WP_091378968.1">
    <property type="nucleotide sequence ID" value="NZ_LT629740.1"/>
</dbReference>
<dbReference type="OrthoDB" id="792600at2"/>
<sequence length="184" mass="20435">MEPFRKIRSNVKIYADHLSHDGFKQVFDHIDQLNIKKGVDRLGLEKFIEQCAYLAAGSGVISGSGGMLTMVVGIPFDFINLITQQFRVTMAIMYYNKGTYELDFNDFMTLVATSLKVEASVALTKTMMEGIAEKLLMILGTRTAERMVPIVGAAIGGTANYLFIKRMATSVRKIQITPIIITVN</sequence>
<keyword evidence="1" id="KW-0812">Transmembrane</keyword>
<reference evidence="2 3" key="1">
    <citation type="submission" date="2016-10" db="EMBL/GenBank/DDBJ databases">
        <authorList>
            <person name="de Groot N.N."/>
        </authorList>
    </citation>
    <scope>NUCLEOTIDE SEQUENCE [LARGE SCALE GENOMIC DNA]</scope>
    <source>
        <strain evidence="2 3">MP1X4</strain>
    </source>
</reference>
<protein>
    <recommendedName>
        <fullName evidence="4">EcsC protein family protein</fullName>
    </recommendedName>
</protein>
<evidence type="ECO:0000313" key="3">
    <source>
        <dbReference type="Proteomes" id="UP000199679"/>
    </source>
</evidence>
<evidence type="ECO:0008006" key="4">
    <source>
        <dbReference type="Google" id="ProtNLM"/>
    </source>
</evidence>
<dbReference type="Proteomes" id="UP000199679">
    <property type="component" value="Chromosome I"/>
</dbReference>
<organism evidence="2 3">
    <name type="scientific">Mucilaginibacter mallensis</name>
    <dbReference type="NCBI Taxonomy" id="652787"/>
    <lineage>
        <taxon>Bacteria</taxon>
        <taxon>Pseudomonadati</taxon>
        <taxon>Bacteroidota</taxon>
        <taxon>Sphingobacteriia</taxon>
        <taxon>Sphingobacteriales</taxon>
        <taxon>Sphingobacteriaceae</taxon>
        <taxon>Mucilaginibacter</taxon>
    </lineage>
</organism>
<feature type="transmembrane region" description="Helical" evidence="1">
    <location>
        <begin position="147"/>
        <end position="164"/>
    </location>
</feature>
<feature type="transmembrane region" description="Helical" evidence="1">
    <location>
        <begin position="51"/>
        <end position="76"/>
    </location>
</feature>
<evidence type="ECO:0000313" key="2">
    <source>
        <dbReference type="EMBL" id="SDT65949.1"/>
    </source>
</evidence>
<keyword evidence="3" id="KW-1185">Reference proteome</keyword>